<feature type="transmembrane region" description="Helical" evidence="1">
    <location>
        <begin position="7"/>
        <end position="27"/>
    </location>
</feature>
<reference evidence="2 3" key="1">
    <citation type="journal article" date="2012" name="J. Bacteriol.">
        <title>Draft Genome Sequence of the Extremely Halophilic Archaeon Halogranum salarium B-1T.</title>
        <authorList>
            <person name="Kim K.K."/>
            <person name="Lee K.C."/>
            <person name="Lee J.S."/>
        </authorList>
    </citation>
    <scope>NUCLEOTIDE SEQUENCE [LARGE SCALE GENOMIC DNA]</scope>
    <source>
        <strain evidence="2 3">B-1</strain>
    </source>
</reference>
<accession>J3A332</accession>
<proteinExistence type="predicted"/>
<evidence type="ECO:0000313" key="2">
    <source>
        <dbReference type="EMBL" id="EJN59733.1"/>
    </source>
</evidence>
<evidence type="ECO:0000256" key="1">
    <source>
        <dbReference type="SAM" id="Phobius"/>
    </source>
</evidence>
<sequence length="51" mass="5714">MASPREKVSVLVALEFVVIGSILLFLIPLRDALPFVPLLLILSFALYKHYS</sequence>
<dbReference type="RefSeq" id="WP_009366970.1">
    <property type="nucleotide sequence ID" value="NZ_ALJD01000004.1"/>
</dbReference>
<organism evidence="2 3">
    <name type="scientific">Halogranum salarium B-1</name>
    <dbReference type="NCBI Taxonomy" id="1210908"/>
    <lineage>
        <taxon>Archaea</taxon>
        <taxon>Methanobacteriati</taxon>
        <taxon>Methanobacteriota</taxon>
        <taxon>Stenosarchaea group</taxon>
        <taxon>Halobacteria</taxon>
        <taxon>Halobacteriales</taxon>
        <taxon>Haloferacaceae</taxon>
    </lineage>
</organism>
<dbReference type="Proteomes" id="UP000007813">
    <property type="component" value="Unassembled WGS sequence"/>
</dbReference>
<keyword evidence="1" id="KW-0812">Transmembrane</keyword>
<evidence type="ECO:0000313" key="3">
    <source>
        <dbReference type="Proteomes" id="UP000007813"/>
    </source>
</evidence>
<gene>
    <name evidence="2" type="ORF">HSB1_18910</name>
</gene>
<keyword evidence="1" id="KW-0472">Membrane</keyword>
<protein>
    <submittedName>
        <fullName evidence="2">Uncharacterized protein</fullName>
    </submittedName>
</protein>
<name>J3A332_9EURY</name>
<keyword evidence="1" id="KW-1133">Transmembrane helix</keyword>
<dbReference type="AlphaFoldDB" id="J3A332"/>
<comment type="caution">
    <text evidence="2">The sequence shown here is derived from an EMBL/GenBank/DDBJ whole genome shotgun (WGS) entry which is preliminary data.</text>
</comment>
<dbReference type="EMBL" id="ALJD01000004">
    <property type="protein sequence ID" value="EJN59733.1"/>
    <property type="molecule type" value="Genomic_DNA"/>
</dbReference>